<dbReference type="InterPro" id="IPR050367">
    <property type="entry name" value="APC_superfamily"/>
</dbReference>
<proteinExistence type="predicted"/>
<feature type="transmembrane region" description="Helical" evidence="6">
    <location>
        <begin position="410"/>
        <end position="430"/>
    </location>
</feature>
<evidence type="ECO:0000256" key="2">
    <source>
        <dbReference type="ARBA" id="ARBA00022475"/>
    </source>
</evidence>
<evidence type="ECO:0000256" key="3">
    <source>
        <dbReference type="ARBA" id="ARBA00022692"/>
    </source>
</evidence>
<sequence length="488" mass="53010">MANIQNVSLERTLSPTQVWALALGSIVGWGCFVLPGDKFLPEAGPLAALIGFAIGTLLLCFVAVSYSYMIRYAPVAGGEYAYAYIGYGPTNAFICGWALVLGYISIIAINISALALLCRFLLPGVFEVGELYTLAGWKIYTGEVILMICTVLFFGILNYRGISFAGTFQVILAFMLSAGILLLFFGTFTIDSFALSNTTPVFAESRAPILSILSIVAISPFLFVGFDTVPQASEEFNFSPDKSKKIMIFAIIWGGILYSMVTFAVSTAMPYPDMLAKMGNLKNAGKTAWATGEVCRMAYGNLGAVILACAVLGAVCTGINGFYVATTRLLLSMARGHILPKWFGDIHPYYRTPYKAILFTICLVLLTPFAGRAVVGWIVDMSSVGTAVAYLFTCLTAIKVLKHARSAQAPIICSWLGAFTSVACMALLLIPGSPAYISAPSRWIMVIWIAMGIIFYFISKSHWITLTEEERKTSILGRNDLPIFFDNK</sequence>
<keyword evidence="8" id="KW-1185">Reference proteome</keyword>
<dbReference type="Gene3D" id="1.20.1740.10">
    <property type="entry name" value="Amino acid/polyamine transporter I"/>
    <property type="match status" value="1"/>
</dbReference>
<dbReference type="InterPro" id="IPR002293">
    <property type="entry name" value="AA/rel_permease1"/>
</dbReference>
<keyword evidence="2" id="KW-1003">Cell membrane</keyword>
<keyword evidence="5 6" id="KW-0472">Membrane</keyword>
<feature type="transmembrane region" description="Helical" evidence="6">
    <location>
        <begin position="207"/>
        <end position="226"/>
    </location>
</feature>
<feature type="transmembrane region" description="Helical" evidence="6">
    <location>
        <begin position="246"/>
        <end position="269"/>
    </location>
</feature>
<feature type="transmembrane region" description="Helical" evidence="6">
    <location>
        <begin position="171"/>
        <end position="195"/>
    </location>
</feature>
<reference evidence="7" key="1">
    <citation type="submission" date="2020-12" db="EMBL/GenBank/DDBJ databases">
        <title>Taurinivorans muris gen. nov., sp. nov., fundamental and realized metabolic niche of a ubiquitous sulfidogenic bacterium in the murine intestine.</title>
        <authorList>
            <person name="Ye H."/>
            <person name="Hanson B.T."/>
            <person name="Loy A."/>
        </authorList>
    </citation>
    <scope>NUCLEOTIDE SEQUENCE</scope>
    <source>
        <strain evidence="7">LT0009</strain>
    </source>
</reference>
<evidence type="ECO:0000256" key="1">
    <source>
        <dbReference type="ARBA" id="ARBA00004651"/>
    </source>
</evidence>
<keyword evidence="3 6" id="KW-0812">Transmembrane</keyword>
<feature type="transmembrane region" description="Helical" evidence="6">
    <location>
        <begin position="442"/>
        <end position="458"/>
    </location>
</feature>
<gene>
    <name evidence="7" type="ORF">JBF11_00570</name>
</gene>
<dbReference type="PIRSF" id="PIRSF006060">
    <property type="entry name" value="AA_transporter"/>
    <property type="match status" value="1"/>
</dbReference>
<evidence type="ECO:0000313" key="8">
    <source>
        <dbReference type="Proteomes" id="UP001058120"/>
    </source>
</evidence>
<evidence type="ECO:0000256" key="4">
    <source>
        <dbReference type="ARBA" id="ARBA00022989"/>
    </source>
</evidence>
<evidence type="ECO:0000256" key="5">
    <source>
        <dbReference type="ARBA" id="ARBA00023136"/>
    </source>
</evidence>
<dbReference type="PANTHER" id="PTHR42770:SF7">
    <property type="entry name" value="MEMBRANE PROTEIN"/>
    <property type="match status" value="1"/>
</dbReference>
<name>A0ABY5Y3N9_9BACT</name>
<dbReference type="EMBL" id="CP065938">
    <property type="protein sequence ID" value="UWX05858.1"/>
    <property type="molecule type" value="Genomic_DNA"/>
</dbReference>
<feature type="transmembrane region" description="Helical" evidence="6">
    <location>
        <begin position="46"/>
        <end position="69"/>
    </location>
</feature>
<feature type="transmembrane region" description="Helical" evidence="6">
    <location>
        <begin position="138"/>
        <end position="159"/>
    </location>
</feature>
<keyword evidence="4 6" id="KW-1133">Transmembrane helix</keyword>
<accession>A0ABY5Y3N9</accession>
<protein>
    <submittedName>
        <fullName evidence="7">APC family permease</fullName>
    </submittedName>
</protein>
<comment type="subcellular location">
    <subcellularLocation>
        <location evidence="1">Cell membrane</location>
        <topology evidence="1">Multi-pass membrane protein</topology>
    </subcellularLocation>
</comment>
<evidence type="ECO:0000313" key="7">
    <source>
        <dbReference type="EMBL" id="UWX05858.1"/>
    </source>
</evidence>
<dbReference type="PANTHER" id="PTHR42770">
    <property type="entry name" value="AMINO ACID TRANSPORTER-RELATED"/>
    <property type="match status" value="1"/>
</dbReference>
<feature type="transmembrane region" description="Helical" evidence="6">
    <location>
        <begin position="377"/>
        <end position="398"/>
    </location>
</feature>
<organism evidence="7 8">
    <name type="scientific">Taurinivorans muris</name>
    <dbReference type="NCBI Taxonomy" id="2787751"/>
    <lineage>
        <taxon>Bacteria</taxon>
        <taxon>Pseudomonadati</taxon>
        <taxon>Thermodesulfobacteriota</taxon>
        <taxon>Desulfovibrionia</taxon>
        <taxon>Desulfovibrionales</taxon>
        <taxon>Desulfovibrionaceae</taxon>
        <taxon>Taurinivorans</taxon>
    </lineage>
</organism>
<dbReference type="Pfam" id="PF13520">
    <property type="entry name" value="AA_permease_2"/>
    <property type="match status" value="1"/>
</dbReference>
<dbReference type="Proteomes" id="UP001058120">
    <property type="component" value="Chromosome"/>
</dbReference>
<evidence type="ECO:0000256" key="6">
    <source>
        <dbReference type="SAM" id="Phobius"/>
    </source>
</evidence>
<feature type="transmembrane region" description="Helical" evidence="6">
    <location>
        <begin position="304"/>
        <end position="331"/>
    </location>
</feature>
<feature type="transmembrane region" description="Helical" evidence="6">
    <location>
        <begin position="16"/>
        <end position="34"/>
    </location>
</feature>
<feature type="transmembrane region" description="Helical" evidence="6">
    <location>
        <begin position="352"/>
        <end position="371"/>
    </location>
</feature>
<dbReference type="RefSeq" id="WP_334315449.1">
    <property type="nucleotide sequence ID" value="NZ_CP065938.1"/>
</dbReference>